<dbReference type="InterPro" id="IPR000615">
    <property type="entry name" value="Bestrophin"/>
</dbReference>
<keyword evidence="10" id="KW-0175">Coiled coil</keyword>
<dbReference type="Pfam" id="PF01062">
    <property type="entry name" value="Bestrophin"/>
    <property type="match status" value="1"/>
</dbReference>
<keyword evidence="4" id="KW-0862">Zinc</keyword>
<proteinExistence type="inferred from homology"/>
<dbReference type="Gene3D" id="3.30.40.10">
    <property type="entry name" value="Zinc/RING finger domain, C3HC4 (zinc finger)"/>
    <property type="match status" value="1"/>
</dbReference>
<dbReference type="InterPro" id="IPR013083">
    <property type="entry name" value="Znf_RING/FYVE/PHD"/>
</dbReference>
<evidence type="ECO:0000256" key="11">
    <source>
        <dbReference type="SAM" id="MobiDB-lite"/>
    </source>
</evidence>
<keyword evidence="3 9" id="KW-0863">Zinc-finger</keyword>
<keyword evidence="2 12" id="KW-0812">Transmembrane</keyword>
<evidence type="ECO:0000256" key="1">
    <source>
        <dbReference type="ARBA" id="ARBA00004370"/>
    </source>
</evidence>
<evidence type="ECO:0000259" key="13">
    <source>
        <dbReference type="PROSITE" id="PS50089"/>
    </source>
</evidence>
<dbReference type="SUPFAM" id="SSF54791">
    <property type="entry name" value="Eukaryotic type KH-domain (KH-domain type I)"/>
    <property type="match status" value="1"/>
</dbReference>
<keyword evidence="5 12" id="KW-1133">Transmembrane helix</keyword>
<dbReference type="InterPro" id="IPR036612">
    <property type="entry name" value="KH_dom_type_1_sf"/>
</dbReference>
<dbReference type="PROSITE" id="PS50084">
    <property type="entry name" value="KH_TYPE_1"/>
    <property type="match status" value="1"/>
</dbReference>
<dbReference type="GO" id="GO:0005254">
    <property type="term" value="F:chloride channel activity"/>
    <property type="evidence" value="ECO:0007669"/>
    <property type="project" value="InterPro"/>
</dbReference>
<dbReference type="PROSITE" id="PS50089">
    <property type="entry name" value="ZF_RING_2"/>
    <property type="match status" value="1"/>
</dbReference>
<evidence type="ECO:0000256" key="10">
    <source>
        <dbReference type="SAM" id="Coils"/>
    </source>
</evidence>
<feature type="transmembrane region" description="Helical" evidence="12">
    <location>
        <begin position="75"/>
        <end position="94"/>
    </location>
</feature>
<feature type="transmembrane region" description="Helical" evidence="12">
    <location>
        <begin position="234"/>
        <end position="254"/>
    </location>
</feature>
<feature type="region of interest" description="Disordered" evidence="11">
    <location>
        <begin position="362"/>
        <end position="385"/>
    </location>
</feature>
<protein>
    <submittedName>
        <fullName evidence="15">RING-type domain-containing protein</fullName>
    </submittedName>
</protein>
<dbReference type="Proteomes" id="UP000887574">
    <property type="component" value="Unplaced"/>
</dbReference>
<feature type="coiled-coil region" evidence="10">
    <location>
        <begin position="737"/>
        <end position="799"/>
    </location>
</feature>
<dbReference type="WBParaSite" id="jg6164.1">
    <property type="protein sequence ID" value="jg6164.1"/>
    <property type="gene ID" value="jg6164"/>
</dbReference>
<evidence type="ECO:0000313" key="15">
    <source>
        <dbReference type="WBParaSite" id="jg6164.1"/>
    </source>
</evidence>
<sequence>MTVSYNTKVTDTGISSFIRLFFRWKGSVWKAVYKELALWLLIYFTFNLTYRCLMADDQQRFFERLCCFFYKYSDFIPLTFLLGFFVNLVVSRWWHMWQNIGWIDAPALYVVSYISGADDKSRMYRRNIIRYLLFYQVLVFRDISSAIRDRFPTPETLVPSGYLTRDELEDYLNTPTVYKNYYTPIRWAMNLVRQAKNESRVSNDHAVQDLFKRILEFRAQITTLLTYDFQPIPLLYTVVVCLTVRLYFVIALLGRQILINAPSTEYVPLIDLYFPVMTIIQFIFYMGWMKVAEALLNPFGEDDDDFELNWLIDRNFEACFVIADQNYDKPLVKDKHWNNKYPEPLYSINTMNAPIHPLIGSAVKQEGGRRRSSAQPRRESTMPNSTDVIMVPRPLQISMKIHGYDFTDSSQWFTQTVSPVDAEVGPEDNYVFTRSSSNCRQTIRQHREGESIRRKHVPSIICEEDDKEKEYIESLGRNLETKDLAKSRLSEEFNVRLIFDGENTADYPDGVCFKSVPSTKKMLRRLARSNNLTNNRRMHSSLDSVMNVNQHLNNYVEDEFLVPMAYYVQVAGRSEGNLKSLKASTDLSALEVGSAKMTQDGQQVRTIHLRGSAEKVAEAKVVLQGLLDSFKDMQPKEVSWAPTEATWGVDEDNWEPSKPKVPDFEVNHFKQGTHQTVDNSKQMATIRSTKPGPVFKNANRSISFKEDIFGHKSKTNKSESSSLRAKFNSIIKLVTELAEEIDEQQDSESEIINLKRELKLADGSMEGMLVENLKLKGELDEERLEKAQQKQKFEAERQRMLESVNQASAISCINCMHTPRDTVLFPCLHLTSCRRCSEQLGDCPVCKRNVASKLSVKIFETK</sequence>
<evidence type="ECO:0000256" key="4">
    <source>
        <dbReference type="ARBA" id="ARBA00022833"/>
    </source>
</evidence>
<keyword evidence="8" id="KW-0694">RNA-binding</keyword>
<dbReference type="Pfam" id="PF13920">
    <property type="entry name" value="zf-C3HC4_3"/>
    <property type="match status" value="1"/>
</dbReference>
<evidence type="ECO:0000256" key="8">
    <source>
        <dbReference type="PROSITE-ProRule" id="PRU00117"/>
    </source>
</evidence>
<evidence type="ECO:0000256" key="3">
    <source>
        <dbReference type="ARBA" id="ARBA00022771"/>
    </source>
</evidence>
<accession>A0A915EFL3</accession>
<dbReference type="GO" id="GO:0008270">
    <property type="term" value="F:zinc ion binding"/>
    <property type="evidence" value="ECO:0007669"/>
    <property type="project" value="UniProtKB-KW"/>
</dbReference>
<dbReference type="PANTHER" id="PTHR10736">
    <property type="entry name" value="BESTROPHIN"/>
    <property type="match status" value="1"/>
</dbReference>
<evidence type="ECO:0000313" key="14">
    <source>
        <dbReference type="Proteomes" id="UP000887574"/>
    </source>
</evidence>
<dbReference type="PANTHER" id="PTHR10736:SF0">
    <property type="entry name" value="BESTROPHIN HOMOLOG"/>
    <property type="match status" value="1"/>
</dbReference>
<reference evidence="15" key="1">
    <citation type="submission" date="2022-11" db="UniProtKB">
        <authorList>
            <consortium name="WormBaseParasite"/>
        </authorList>
    </citation>
    <scope>IDENTIFICATION</scope>
</reference>
<feature type="transmembrane region" description="Helical" evidence="12">
    <location>
        <begin position="266"/>
        <end position="288"/>
    </location>
</feature>
<keyword evidence="3 9" id="KW-0479">Metal-binding</keyword>
<dbReference type="SUPFAM" id="SSF57850">
    <property type="entry name" value="RING/U-box"/>
    <property type="match status" value="1"/>
</dbReference>
<dbReference type="GO" id="GO:0003723">
    <property type="term" value="F:RNA binding"/>
    <property type="evidence" value="ECO:0007669"/>
    <property type="project" value="UniProtKB-UniRule"/>
</dbReference>
<evidence type="ECO:0000256" key="9">
    <source>
        <dbReference type="PROSITE-ProRule" id="PRU00175"/>
    </source>
</evidence>
<organism evidence="14 15">
    <name type="scientific">Ditylenchus dipsaci</name>
    <dbReference type="NCBI Taxonomy" id="166011"/>
    <lineage>
        <taxon>Eukaryota</taxon>
        <taxon>Metazoa</taxon>
        <taxon>Ecdysozoa</taxon>
        <taxon>Nematoda</taxon>
        <taxon>Chromadorea</taxon>
        <taxon>Rhabditida</taxon>
        <taxon>Tylenchina</taxon>
        <taxon>Tylenchomorpha</taxon>
        <taxon>Sphaerularioidea</taxon>
        <taxon>Anguinidae</taxon>
        <taxon>Anguininae</taxon>
        <taxon>Ditylenchus</taxon>
    </lineage>
</organism>
<comment type="similarity">
    <text evidence="7">Belongs to the anion channel-forming bestrophin (TC 1.A.46) family. Calcium-sensitive chloride channel subfamily.</text>
</comment>
<keyword evidence="6 12" id="KW-0472">Membrane</keyword>
<evidence type="ECO:0000256" key="12">
    <source>
        <dbReference type="SAM" id="Phobius"/>
    </source>
</evidence>
<evidence type="ECO:0000256" key="2">
    <source>
        <dbReference type="ARBA" id="ARBA00022692"/>
    </source>
</evidence>
<evidence type="ECO:0000256" key="6">
    <source>
        <dbReference type="ARBA" id="ARBA00023136"/>
    </source>
</evidence>
<evidence type="ECO:0000256" key="7">
    <source>
        <dbReference type="ARBA" id="ARBA00034769"/>
    </source>
</evidence>
<feature type="domain" description="RING-type" evidence="13">
    <location>
        <begin position="812"/>
        <end position="847"/>
    </location>
</feature>
<evidence type="ECO:0000256" key="5">
    <source>
        <dbReference type="ARBA" id="ARBA00022989"/>
    </source>
</evidence>
<keyword evidence="14" id="KW-1185">Reference proteome</keyword>
<dbReference type="InterPro" id="IPR001841">
    <property type="entry name" value="Znf_RING"/>
</dbReference>
<feature type="transmembrane region" description="Helical" evidence="12">
    <location>
        <begin position="36"/>
        <end position="54"/>
    </location>
</feature>
<comment type="subcellular location">
    <subcellularLocation>
        <location evidence="1">Membrane</location>
    </subcellularLocation>
</comment>
<name>A0A915EFL3_9BILA</name>
<dbReference type="InterPro" id="IPR021134">
    <property type="entry name" value="Bestrophin-like"/>
</dbReference>
<dbReference type="AlphaFoldDB" id="A0A915EFL3"/>
<dbReference type="GO" id="GO:0016020">
    <property type="term" value="C:membrane"/>
    <property type="evidence" value="ECO:0007669"/>
    <property type="project" value="UniProtKB-SubCell"/>
</dbReference>